<dbReference type="InterPro" id="IPR036388">
    <property type="entry name" value="WH-like_DNA-bd_sf"/>
</dbReference>
<dbReference type="Gene3D" id="1.10.10.10">
    <property type="entry name" value="Winged helix-like DNA-binding domain superfamily/Winged helix DNA-binding domain"/>
    <property type="match status" value="1"/>
</dbReference>
<dbReference type="CDD" id="cd00090">
    <property type="entry name" value="HTH_ARSR"/>
    <property type="match status" value="1"/>
</dbReference>
<sequence length="124" mass="14426">MNYERTSLVLKAMADPNRMKIIDLLSYGSLCGCDVLAHFHFTQPTLSHHMKALEKAGIISVTKQSQWHYYTLREDFVRDFMSSMVQLLSKHVEEDAYQSHEGKNEIEKNDKLQNHTLSKEIIIK</sequence>
<proteinExistence type="predicted"/>
<dbReference type="AlphaFoldDB" id="A0A7X0Y5F1"/>
<dbReference type="NCBIfam" id="NF033788">
    <property type="entry name" value="HTH_metalloreg"/>
    <property type="match status" value="1"/>
</dbReference>
<accession>A0A7X0Y5F1</accession>
<comment type="caution">
    <text evidence="5">The sequence shown here is derived from an EMBL/GenBank/DDBJ whole genome shotgun (WGS) entry which is preliminary data.</text>
</comment>
<dbReference type="PANTHER" id="PTHR33154">
    <property type="entry name" value="TRANSCRIPTIONAL REGULATOR, ARSR FAMILY"/>
    <property type="match status" value="1"/>
</dbReference>
<dbReference type="InterPro" id="IPR011991">
    <property type="entry name" value="ArsR-like_HTH"/>
</dbReference>
<evidence type="ECO:0000256" key="1">
    <source>
        <dbReference type="ARBA" id="ARBA00023015"/>
    </source>
</evidence>
<dbReference type="PROSITE" id="PS50987">
    <property type="entry name" value="HTH_ARSR_2"/>
    <property type="match status" value="1"/>
</dbReference>
<dbReference type="Pfam" id="PF01022">
    <property type="entry name" value="HTH_5"/>
    <property type="match status" value="1"/>
</dbReference>
<dbReference type="PRINTS" id="PR00778">
    <property type="entry name" value="HTHARSR"/>
</dbReference>
<dbReference type="InterPro" id="IPR018334">
    <property type="entry name" value="ArsR_HTH"/>
</dbReference>
<keyword evidence="3" id="KW-0804">Transcription</keyword>
<gene>
    <name evidence="5" type="ORF">HCA69_13315</name>
</gene>
<dbReference type="EMBL" id="JAARWN010000016">
    <property type="protein sequence ID" value="MBC1937356.1"/>
    <property type="molecule type" value="Genomic_DNA"/>
</dbReference>
<dbReference type="SMART" id="SM00418">
    <property type="entry name" value="HTH_ARSR"/>
    <property type="match status" value="1"/>
</dbReference>
<dbReference type="InterPro" id="IPR051081">
    <property type="entry name" value="HTH_MetalResp_TranReg"/>
</dbReference>
<dbReference type="RefSeq" id="WP_185411349.1">
    <property type="nucleotide sequence ID" value="NZ_JAARRE010000013.1"/>
</dbReference>
<dbReference type="PROSITE" id="PS00846">
    <property type="entry name" value="HTH_ARSR_1"/>
    <property type="match status" value="1"/>
</dbReference>
<protein>
    <submittedName>
        <fullName evidence="5">Winged helix-turn-helix transcriptional regulator</fullName>
    </submittedName>
</protein>
<feature type="domain" description="HTH arsR-type" evidence="4">
    <location>
        <begin position="1"/>
        <end position="92"/>
    </location>
</feature>
<evidence type="ECO:0000313" key="6">
    <source>
        <dbReference type="Proteomes" id="UP000535908"/>
    </source>
</evidence>
<name>A0A7X0Y5F1_9LIST</name>
<dbReference type="InterPro" id="IPR001845">
    <property type="entry name" value="HTH_ArsR_DNA-bd_dom"/>
</dbReference>
<evidence type="ECO:0000256" key="2">
    <source>
        <dbReference type="ARBA" id="ARBA00023125"/>
    </source>
</evidence>
<dbReference type="Proteomes" id="UP000535908">
    <property type="component" value="Unassembled WGS sequence"/>
</dbReference>
<keyword evidence="2" id="KW-0238">DNA-binding</keyword>
<dbReference type="GO" id="GO:0003700">
    <property type="term" value="F:DNA-binding transcription factor activity"/>
    <property type="evidence" value="ECO:0007669"/>
    <property type="project" value="InterPro"/>
</dbReference>
<dbReference type="InterPro" id="IPR036390">
    <property type="entry name" value="WH_DNA-bd_sf"/>
</dbReference>
<dbReference type="PANTHER" id="PTHR33154:SF18">
    <property type="entry name" value="ARSENICAL RESISTANCE OPERON REPRESSOR"/>
    <property type="match status" value="1"/>
</dbReference>
<evidence type="ECO:0000313" key="5">
    <source>
        <dbReference type="EMBL" id="MBC1937356.1"/>
    </source>
</evidence>
<evidence type="ECO:0000256" key="3">
    <source>
        <dbReference type="ARBA" id="ARBA00023163"/>
    </source>
</evidence>
<keyword evidence="1" id="KW-0805">Transcription regulation</keyword>
<dbReference type="SUPFAM" id="SSF46785">
    <property type="entry name" value="Winged helix' DNA-binding domain"/>
    <property type="match status" value="1"/>
</dbReference>
<evidence type="ECO:0000259" key="4">
    <source>
        <dbReference type="PROSITE" id="PS50987"/>
    </source>
</evidence>
<reference evidence="5 6" key="1">
    <citation type="submission" date="2020-03" db="EMBL/GenBank/DDBJ databases">
        <title>Soil Listeria distribution.</title>
        <authorList>
            <person name="Liao J."/>
            <person name="Wiedmann M."/>
        </authorList>
    </citation>
    <scope>NUCLEOTIDE SEQUENCE [LARGE SCALE GENOMIC DNA]</scope>
    <source>
        <strain evidence="5 6">FSL L7-0741</strain>
    </source>
</reference>
<dbReference type="GO" id="GO:0003677">
    <property type="term" value="F:DNA binding"/>
    <property type="evidence" value="ECO:0007669"/>
    <property type="project" value="UniProtKB-KW"/>
</dbReference>
<organism evidence="5 6">
    <name type="scientific">Listeria grandensis</name>
    <dbReference type="NCBI Taxonomy" id="1494963"/>
    <lineage>
        <taxon>Bacteria</taxon>
        <taxon>Bacillati</taxon>
        <taxon>Bacillota</taxon>
        <taxon>Bacilli</taxon>
        <taxon>Bacillales</taxon>
        <taxon>Listeriaceae</taxon>
        <taxon>Listeria</taxon>
    </lineage>
</organism>